<organism evidence="3 4">
    <name type="scientific">Botryobasidium botryosum (strain FD-172 SS1)</name>
    <dbReference type="NCBI Taxonomy" id="930990"/>
    <lineage>
        <taxon>Eukaryota</taxon>
        <taxon>Fungi</taxon>
        <taxon>Dikarya</taxon>
        <taxon>Basidiomycota</taxon>
        <taxon>Agaricomycotina</taxon>
        <taxon>Agaricomycetes</taxon>
        <taxon>Cantharellales</taxon>
        <taxon>Botryobasidiaceae</taxon>
        <taxon>Botryobasidium</taxon>
    </lineage>
</organism>
<dbReference type="OrthoDB" id="2149224at2759"/>
<dbReference type="HOGENOM" id="CLU_1651876_0_0_1"/>
<feature type="coiled-coil region" evidence="1">
    <location>
        <begin position="88"/>
        <end position="115"/>
    </location>
</feature>
<dbReference type="STRING" id="930990.A0A067LW22"/>
<keyword evidence="1" id="KW-0175">Coiled coil</keyword>
<evidence type="ECO:0000256" key="2">
    <source>
        <dbReference type="SAM" id="MobiDB-lite"/>
    </source>
</evidence>
<dbReference type="AlphaFoldDB" id="A0A067LW22"/>
<evidence type="ECO:0000313" key="3">
    <source>
        <dbReference type="EMBL" id="KDQ07329.1"/>
    </source>
</evidence>
<feature type="region of interest" description="Disordered" evidence="2">
    <location>
        <begin position="1"/>
        <end position="25"/>
    </location>
</feature>
<gene>
    <name evidence="3" type="ORF">BOTBODRAFT_610501</name>
</gene>
<dbReference type="InParanoid" id="A0A067LW22"/>
<keyword evidence="4" id="KW-1185">Reference proteome</keyword>
<evidence type="ECO:0000313" key="4">
    <source>
        <dbReference type="Proteomes" id="UP000027195"/>
    </source>
</evidence>
<evidence type="ECO:0000256" key="1">
    <source>
        <dbReference type="SAM" id="Coils"/>
    </source>
</evidence>
<reference evidence="4" key="1">
    <citation type="journal article" date="2014" name="Proc. Natl. Acad. Sci. U.S.A.">
        <title>Extensive sampling of basidiomycete genomes demonstrates inadequacy of the white-rot/brown-rot paradigm for wood decay fungi.</title>
        <authorList>
            <person name="Riley R."/>
            <person name="Salamov A.A."/>
            <person name="Brown D.W."/>
            <person name="Nagy L.G."/>
            <person name="Floudas D."/>
            <person name="Held B.W."/>
            <person name="Levasseur A."/>
            <person name="Lombard V."/>
            <person name="Morin E."/>
            <person name="Otillar R."/>
            <person name="Lindquist E.A."/>
            <person name="Sun H."/>
            <person name="LaButti K.M."/>
            <person name="Schmutz J."/>
            <person name="Jabbour D."/>
            <person name="Luo H."/>
            <person name="Baker S.E."/>
            <person name="Pisabarro A.G."/>
            <person name="Walton J.D."/>
            <person name="Blanchette R.A."/>
            <person name="Henrissat B."/>
            <person name="Martin F."/>
            <person name="Cullen D."/>
            <person name="Hibbett D.S."/>
            <person name="Grigoriev I.V."/>
        </authorList>
    </citation>
    <scope>NUCLEOTIDE SEQUENCE [LARGE SCALE GENOMIC DNA]</scope>
    <source>
        <strain evidence="4">FD-172 SS1</strain>
    </source>
</reference>
<name>A0A067LW22_BOTB1</name>
<dbReference type="Proteomes" id="UP000027195">
    <property type="component" value="Unassembled WGS sequence"/>
</dbReference>
<proteinExistence type="predicted"/>
<dbReference type="EMBL" id="KL198109">
    <property type="protein sequence ID" value="KDQ07329.1"/>
    <property type="molecule type" value="Genomic_DNA"/>
</dbReference>
<sequence>MATFEDGHSLYNPPPAGGPVSNGVHLGPGDMRLQLQALLDEKVEQLKLTGTLGQRILAQQMELDERITQIHQLDQANNGYFPDGDDASNELREKLEELSQKLQQWNVENEQLRDGLALGAPASRPSSFLYICARWLTLDNRASLRRPNTRRHQTCSKSLR</sequence>
<protein>
    <submittedName>
        <fullName evidence="3">Uncharacterized protein</fullName>
    </submittedName>
</protein>
<accession>A0A067LW22</accession>